<protein>
    <submittedName>
        <fullName evidence="1">Putative secreted protein</fullName>
    </submittedName>
</protein>
<organism evidence="1">
    <name type="scientific">Anopheles darlingi</name>
    <name type="common">Mosquito</name>
    <dbReference type="NCBI Taxonomy" id="43151"/>
    <lineage>
        <taxon>Eukaryota</taxon>
        <taxon>Metazoa</taxon>
        <taxon>Ecdysozoa</taxon>
        <taxon>Arthropoda</taxon>
        <taxon>Hexapoda</taxon>
        <taxon>Insecta</taxon>
        <taxon>Pterygota</taxon>
        <taxon>Neoptera</taxon>
        <taxon>Endopterygota</taxon>
        <taxon>Diptera</taxon>
        <taxon>Nematocera</taxon>
        <taxon>Culicoidea</taxon>
        <taxon>Culicidae</taxon>
        <taxon>Anophelinae</taxon>
        <taxon>Anopheles</taxon>
    </lineage>
</organism>
<sequence length="81" mass="8939">MLATILLVEEFFLLQKVNFTNTPQSQSLSNLLFGGAVDWGQHGGLGPLPGARGRRKKIRLPVVSVTKARVNRKRAWNVVAN</sequence>
<dbReference type="EMBL" id="GGFL01012597">
    <property type="protein sequence ID" value="MBW76775.1"/>
    <property type="molecule type" value="Transcribed_RNA"/>
</dbReference>
<dbReference type="AlphaFoldDB" id="A0A2M4DGY4"/>
<proteinExistence type="predicted"/>
<name>A0A2M4DGY4_ANODA</name>
<accession>A0A2M4DGY4</accession>
<reference evidence="1" key="1">
    <citation type="submission" date="2018-01" db="EMBL/GenBank/DDBJ databases">
        <title>An insight into the sialome of Amazonian anophelines.</title>
        <authorList>
            <person name="Ribeiro J.M."/>
            <person name="Scarpassa V."/>
            <person name="Calvo E."/>
        </authorList>
    </citation>
    <scope>NUCLEOTIDE SEQUENCE</scope>
</reference>
<evidence type="ECO:0000313" key="1">
    <source>
        <dbReference type="EMBL" id="MBW76775.1"/>
    </source>
</evidence>